<protein>
    <submittedName>
        <fullName evidence="3">Uncharacterized protein</fullName>
    </submittedName>
</protein>
<feature type="compositionally biased region" description="Polar residues" evidence="1">
    <location>
        <begin position="599"/>
        <end position="608"/>
    </location>
</feature>
<comment type="caution">
    <text evidence="3">The sequence shown here is derived from an EMBL/GenBank/DDBJ whole genome shotgun (WGS) entry which is preliminary data.</text>
</comment>
<dbReference type="AlphaFoldDB" id="A0AAN8RH77"/>
<proteinExistence type="predicted"/>
<dbReference type="Proteomes" id="UP001313282">
    <property type="component" value="Unassembled WGS sequence"/>
</dbReference>
<keyword evidence="2" id="KW-0472">Membrane</keyword>
<organism evidence="3 4">
    <name type="scientific">Orbilia javanica</name>
    <dbReference type="NCBI Taxonomy" id="47235"/>
    <lineage>
        <taxon>Eukaryota</taxon>
        <taxon>Fungi</taxon>
        <taxon>Dikarya</taxon>
        <taxon>Ascomycota</taxon>
        <taxon>Pezizomycotina</taxon>
        <taxon>Orbiliomycetes</taxon>
        <taxon>Orbiliales</taxon>
        <taxon>Orbiliaceae</taxon>
        <taxon>Orbilia</taxon>
    </lineage>
</organism>
<keyword evidence="4" id="KW-1185">Reference proteome</keyword>
<evidence type="ECO:0000313" key="4">
    <source>
        <dbReference type="Proteomes" id="UP001313282"/>
    </source>
</evidence>
<reference evidence="3 4" key="1">
    <citation type="submission" date="2019-10" db="EMBL/GenBank/DDBJ databases">
        <authorList>
            <person name="Palmer J.M."/>
        </authorList>
    </citation>
    <scope>NUCLEOTIDE SEQUENCE [LARGE SCALE GENOMIC DNA]</scope>
    <source>
        <strain evidence="3 4">TWF718</strain>
    </source>
</reference>
<sequence length="635" mass="72519">MRQPYIFQASCIFITWLFIVPCHAFYRLWGYSDLRRNLENSRHFKAQSSLLTRGGKTGQKPLCHSFPDPSDTSLGVIRVVGVMNHPDLANPIQALGLWEEKDFNCGSFLPRLVIYFQPGQETQIIDLRQFGGEWVYTNWKQIIPGDEYWNAFVAPELTEEKKLGNGFVKKLTRVDNDHNFAVRADTVWDTQAPENSWIIDKRPGILSRDASKTGFESRFKLELGTLLEEEKSRPLGEEETRQLAVELTIMKQALAEQYAKWQMGRIEKHIQGLPQPRRNQFSKNVKADTPVFMSPFTLWDQPYGGQQGEIEQTNQIEQQIQAEQQVQGRNGDTEASIEVKEEPVERERIDLKEEAVKVEAVKEEGVKDEGVDTKEEEVQQGASSQVNFGTIQPGIIPSNTNLRTITEAGQGFMNYGNLRPQGQILDLQALMNRAYTPQSTNFMESLIQGYNPYASNRIPGSMVYTGQNRPWNPSFEEIITMRQQSLIQNELVRERQALEQALVQSGFLPIRPRLTPNNLADNMPGSNFNRFPAEIPPLAGIQGINTPVVNTKRVLPPASDILDSIEAEQLRKGFISNLNPQQPTWSQVQGQREEEESYQIPNPNNQLQDDQEYIRDLLGRSKKSDKRRTRKDQDQ</sequence>
<accession>A0AAN8RH77</accession>
<keyword evidence="2" id="KW-1133">Transmembrane helix</keyword>
<feature type="compositionally biased region" description="Polar residues" evidence="1">
    <location>
        <begin position="578"/>
        <end position="590"/>
    </location>
</feature>
<evidence type="ECO:0000256" key="1">
    <source>
        <dbReference type="SAM" id="MobiDB-lite"/>
    </source>
</evidence>
<gene>
    <name evidence="3" type="ORF">TWF718_007846</name>
</gene>
<feature type="compositionally biased region" description="Basic residues" evidence="1">
    <location>
        <begin position="620"/>
        <end position="635"/>
    </location>
</feature>
<evidence type="ECO:0000313" key="3">
    <source>
        <dbReference type="EMBL" id="KAK6342445.1"/>
    </source>
</evidence>
<dbReference type="EMBL" id="JAVHNR010000005">
    <property type="protein sequence ID" value="KAK6342445.1"/>
    <property type="molecule type" value="Genomic_DNA"/>
</dbReference>
<feature type="transmembrane region" description="Helical" evidence="2">
    <location>
        <begin position="6"/>
        <end position="26"/>
    </location>
</feature>
<evidence type="ECO:0000256" key="2">
    <source>
        <dbReference type="SAM" id="Phobius"/>
    </source>
</evidence>
<keyword evidence="2" id="KW-0812">Transmembrane</keyword>
<feature type="region of interest" description="Disordered" evidence="1">
    <location>
        <begin position="578"/>
        <end position="635"/>
    </location>
</feature>
<name>A0AAN8RH77_9PEZI</name>